<evidence type="ECO:0008006" key="2">
    <source>
        <dbReference type="Google" id="ProtNLM"/>
    </source>
</evidence>
<proteinExistence type="predicted"/>
<sequence length="82" mass="9398">MKKPIKICFISPNIYTLISKQNKGFGGAEVDTYNLARRLADDKNFKVSIICITDRLKKPEIFQGVLIIPIKPCKSKKTSRWK</sequence>
<name>X1PVQ5_9ZZZZ</name>
<gene>
    <name evidence="1" type="ORF">S06H3_63462</name>
</gene>
<dbReference type="AlphaFoldDB" id="X1PVQ5"/>
<dbReference type="EMBL" id="BARV01042101">
    <property type="protein sequence ID" value="GAI46656.1"/>
    <property type="molecule type" value="Genomic_DNA"/>
</dbReference>
<organism evidence="1">
    <name type="scientific">marine sediment metagenome</name>
    <dbReference type="NCBI Taxonomy" id="412755"/>
    <lineage>
        <taxon>unclassified sequences</taxon>
        <taxon>metagenomes</taxon>
        <taxon>ecological metagenomes</taxon>
    </lineage>
</organism>
<comment type="caution">
    <text evidence="1">The sequence shown here is derived from an EMBL/GenBank/DDBJ whole genome shotgun (WGS) entry which is preliminary data.</text>
</comment>
<protein>
    <recommendedName>
        <fullName evidence="2">Glycosyltransferase subfamily 4-like N-terminal domain-containing protein</fullName>
    </recommendedName>
</protein>
<reference evidence="1" key="1">
    <citation type="journal article" date="2014" name="Front. Microbiol.">
        <title>High frequency of phylogenetically diverse reductive dehalogenase-homologous genes in deep subseafloor sedimentary metagenomes.</title>
        <authorList>
            <person name="Kawai M."/>
            <person name="Futagami T."/>
            <person name="Toyoda A."/>
            <person name="Takaki Y."/>
            <person name="Nishi S."/>
            <person name="Hori S."/>
            <person name="Arai W."/>
            <person name="Tsubouchi T."/>
            <person name="Morono Y."/>
            <person name="Uchiyama I."/>
            <person name="Ito T."/>
            <person name="Fujiyama A."/>
            <person name="Inagaki F."/>
            <person name="Takami H."/>
        </authorList>
    </citation>
    <scope>NUCLEOTIDE SEQUENCE</scope>
    <source>
        <strain evidence="1">Expedition CK06-06</strain>
    </source>
</reference>
<evidence type="ECO:0000313" key="1">
    <source>
        <dbReference type="EMBL" id="GAI46656.1"/>
    </source>
</evidence>
<accession>X1PVQ5</accession>
<feature type="non-terminal residue" evidence="1">
    <location>
        <position position="82"/>
    </location>
</feature>